<evidence type="ECO:0000256" key="1">
    <source>
        <dbReference type="ARBA" id="ARBA00004474"/>
    </source>
</evidence>
<keyword evidence="5" id="KW-0812">Transmembrane</keyword>
<dbReference type="EMBL" id="MH396009">
    <property type="protein sequence ID" value="AXI96186.1"/>
    <property type="molecule type" value="Genomic_DNA"/>
</dbReference>
<name>A0A345U6V0_9FLOR</name>
<dbReference type="RefSeq" id="YP_010196230.1">
    <property type="nucleotide sequence ID" value="NC_058654.1"/>
</dbReference>
<evidence type="ECO:0000256" key="2">
    <source>
        <dbReference type="ARBA" id="ARBA00010985"/>
    </source>
</evidence>
<organism evidence="6">
    <name type="scientific">Gracilaria caudata</name>
    <dbReference type="NCBI Taxonomy" id="2572395"/>
    <lineage>
        <taxon>Eukaryota</taxon>
        <taxon>Rhodophyta</taxon>
        <taxon>Florideophyceae</taxon>
        <taxon>Rhodymeniophycidae</taxon>
        <taxon>Gracilariales</taxon>
        <taxon>Gracilariaceae</taxon>
        <taxon>Gracilaria</taxon>
    </lineage>
</organism>
<keyword evidence="5" id="KW-0472">Membrane</keyword>
<feature type="transmembrane region" description="Helical" evidence="5">
    <location>
        <begin position="43"/>
        <end position="62"/>
    </location>
</feature>
<keyword evidence="5" id="KW-1133">Transmembrane helix</keyword>
<sequence length="65" mass="7678">MTKFWDNIKKFPRFLLSVIAGFFLTTFQTIFELLKEKNKRLTTSIIMITLIGFITIVLRHMLGIK</sequence>
<evidence type="ECO:0000256" key="5">
    <source>
        <dbReference type="SAM" id="Phobius"/>
    </source>
</evidence>
<dbReference type="Pfam" id="PF05421">
    <property type="entry name" value="DUF751"/>
    <property type="match status" value="1"/>
</dbReference>
<dbReference type="GeneID" id="68631823"/>
<dbReference type="GeneID" id="37622860"/>
<comment type="similarity">
    <text evidence="2">Belongs to the ycf33 family.</text>
</comment>
<gene>
    <name evidence="6" type="primary">ycf33</name>
</gene>
<keyword evidence="6" id="KW-0150">Chloroplast</keyword>
<dbReference type="GO" id="GO:0009536">
    <property type="term" value="C:plastid"/>
    <property type="evidence" value="ECO:0007669"/>
    <property type="project" value="UniProtKB-SubCell"/>
</dbReference>
<dbReference type="InterPro" id="IPR008470">
    <property type="entry name" value="Uncharacterised_Ycf33"/>
</dbReference>
<dbReference type="RefSeq" id="YP_009510513.1">
    <property type="nucleotide sequence ID" value="NC_039139.1"/>
</dbReference>
<geneLocation type="chloroplast" evidence="6"/>
<keyword evidence="4 6" id="KW-0934">Plastid</keyword>
<feature type="transmembrane region" description="Helical" evidence="5">
    <location>
        <begin position="12"/>
        <end position="31"/>
    </location>
</feature>
<reference evidence="6" key="1">
    <citation type="journal article" date="2018" name="J. Phycol.">
        <title>Organellar genomics: a useful tool to study evolutionary relationships and molecular evolution in Gracilariaceae (Rhodophyta).</title>
        <authorList>
            <person name="Iha C."/>
            <person name="Grassa C.J."/>
            <person name="de M Lyra G."/>
            <person name="Davis C.C."/>
            <person name="Verbruggen H."/>
            <person name="Oliveira M.C."/>
        </authorList>
    </citation>
    <scope>NUCLEOTIDE SEQUENCE</scope>
</reference>
<evidence type="ECO:0000256" key="4">
    <source>
        <dbReference type="ARBA" id="ARBA00022640"/>
    </source>
</evidence>
<comment type="subcellular location">
    <subcellularLocation>
        <location evidence="1">Plastid</location>
    </subcellularLocation>
</comment>
<evidence type="ECO:0000256" key="3">
    <source>
        <dbReference type="ARBA" id="ARBA00021584"/>
    </source>
</evidence>
<accession>A0A345U6V0</accession>
<dbReference type="AlphaFoldDB" id="A0A345U6V0"/>
<protein>
    <recommendedName>
        <fullName evidence="3">Uncharacterized protein ycf33</fullName>
    </recommendedName>
</protein>
<evidence type="ECO:0000313" key="6">
    <source>
        <dbReference type="EMBL" id="AXI96186.1"/>
    </source>
</evidence>
<proteinExistence type="inferred from homology"/>